<dbReference type="PROSITE" id="PS51257">
    <property type="entry name" value="PROKAR_LIPOPROTEIN"/>
    <property type="match status" value="1"/>
</dbReference>
<evidence type="ECO:0000313" key="3">
    <source>
        <dbReference type="Proteomes" id="UP000471031"/>
    </source>
</evidence>
<protein>
    <recommendedName>
        <fullName evidence="4">DUF4352 domain-containing protein</fullName>
    </recommendedName>
</protein>
<organism evidence="2 3">
    <name type="scientific">Heliomicrobium gestii</name>
    <name type="common">Heliobacterium gestii</name>
    <dbReference type="NCBI Taxonomy" id="2699"/>
    <lineage>
        <taxon>Bacteria</taxon>
        <taxon>Bacillati</taxon>
        <taxon>Bacillota</taxon>
        <taxon>Clostridia</taxon>
        <taxon>Eubacteriales</taxon>
        <taxon>Heliobacteriaceae</taxon>
        <taxon>Heliomicrobium</taxon>
    </lineage>
</organism>
<gene>
    <name evidence="2" type="ORF">GTO89_10115</name>
</gene>
<comment type="caution">
    <text evidence="2">The sequence shown here is derived from an EMBL/GenBank/DDBJ whole genome shotgun (WGS) entry which is preliminary data.</text>
</comment>
<reference evidence="2 3" key="1">
    <citation type="submission" date="2020-01" db="EMBL/GenBank/DDBJ databases">
        <title>Whole genome sequence of Heliobacterium gestii DSM 11169.</title>
        <authorList>
            <person name="Kyndt J.A."/>
            <person name="Meyer T.E."/>
        </authorList>
    </citation>
    <scope>NUCLEOTIDE SEQUENCE [LARGE SCALE GENOMIC DNA]</scope>
    <source>
        <strain evidence="2 3">DSM 11169</strain>
    </source>
</reference>
<dbReference type="EMBL" id="WXEX01000007">
    <property type="protein sequence ID" value="MZP43395.1"/>
    <property type="molecule type" value="Genomic_DNA"/>
</dbReference>
<sequence>MTKFKKVISVYCLMVVLCFVSGCASEQIMPAKTVTKGGLAISVSQEQSFDTVNLIQKSQGGKFLTYIQLSNRGESNLSLNVIAVLDGKQISFDLDNQSKKYYHQVDLPPNETIKLPLKINEQALTHDLHWLQLIAITCPENDRFYSSLHMGNRIWIKDKDEEPDNFKLPENIVNNYALQGDDIKTVENPKDFGGFTFHPDGKNLEEIKKDRKKEQFFYTTVYDFEAEGDQISGRLYYLQPSDLHYKKYLIIMTIDNQPASFYKKKNGLLLSPQGRSIIEIPFDIDITGLQKGSHVMNFFAIAEPDLAITDRDSDAIQRGHVLPPDDVEFSGNILVKCP</sequence>
<keyword evidence="3" id="KW-1185">Reference proteome</keyword>
<dbReference type="AlphaFoldDB" id="A0A845LG33"/>
<keyword evidence="1" id="KW-0732">Signal</keyword>
<dbReference type="RefSeq" id="WP_161261954.1">
    <property type="nucleotide sequence ID" value="NZ_JAFBDC010000016.1"/>
</dbReference>
<name>A0A845LG33_HELGE</name>
<evidence type="ECO:0008006" key="4">
    <source>
        <dbReference type="Google" id="ProtNLM"/>
    </source>
</evidence>
<evidence type="ECO:0000256" key="1">
    <source>
        <dbReference type="SAM" id="SignalP"/>
    </source>
</evidence>
<feature type="signal peptide" evidence="1">
    <location>
        <begin position="1"/>
        <end position="24"/>
    </location>
</feature>
<accession>A0A845LG33</accession>
<proteinExistence type="predicted"/>
<feature type="chain" id="PRO_5039123800" description="DUF4352 domain-containing protein" evidence="1">
    <location>
        <begin position="25"/>
        <end position="338"/>
    </location>
</feature>
<dbReference type="Proteomes" id="UP000471031">
    <property type="component" value="Unassembled WGS sequence"/>
</dbReference>
<evidence type="ECO:0000313" key="2">
    <source>
        <dbReference type="EMBL" id="MZP43395.1"/>
    </source>
</evidence>